<dbReference type="SMART" id="SM00066">
    <property type="entry name" value="GAL4"/>
    <property type="match status" value="1"/>
</dbReference>
<dbReference type="OrthoDB" id="3263471at2759"/>
<dbReference type="Pfam" id="PF00172">
    <property type="entry name" value="Zn_clus"/>
    <property type="match status" value="1"/>
</dbReference>
<dbReference type="PANTHER" id="PTHR37534">
    <property type="entry name" value="TRANSCRIPTIONAL ACTIVATOR PROTEIN UGA3"/>
    <property type="match status" value="1"/>
</dbReference>
<dbReference type="GO" id="GO:0008270">
    <property type="term" value="F:zinc ion binding"/>
    <property type="evidence" value="ECO:0007669"/>
    <property type="project" value="InterPro"/>
</dbReference>
<keyword evidence="5" id="KW-1185">Reference proteome</keyword>
<feature type="domain" description="Zn(2)-C6 fungal-type" evidence="3">
    <location>
        <begin position="13"/>
        <end position="41"/>
    </location>
</feature>
<dbReference type="InterPro" id="IPR001138">
    <property type="entry name" value="Zn2Cys6_DnaBD"/>
</dbReference>
<proteinExistence type="predicted"/>
<dbReference type="Proteomes" id="UP000059188">
    <property type="component" value="Unassembled WGS sequence"/>
</dbReference>
<evidence type="ECO:0000313" key="4">
    <source>
        <dbReference type="EMBL" id="CEL53620.1"/>
    </source>
</evidence>
<evidence type="ECO:0000256" key="2">
    <source>
        <dbReference type="SAM" id="MobiDB-lite"/>
    </source>
</evidence>
<dbReference type="InterPro" id="IPR036864">
    <property type="entry name" value="Zn2-C6_fun-type_DNA-bd_sf"/>
</dbReference>
<evidence type="ECO:0000256" key="1">
    <source>
        <dbReference type="ARBA" id="ARBA00023242"/>
    </source>
</evidence>
<keyword evidence="1" id="KW-0539">Nucleus</keyword>
<dbReference type="GO" id="GO:0000981">
    <property type="term" value="F:DNA-binding transcription factor activity, RNA polymerase II-specific"/>
    <property type="evidence" value="ECO:0007669"/>
    <property type="project" value="InterPro"/>
</dbReference>
<sequence>MAFRSRPGPLGSSCLTCKRRHKKCDLRQPVCKRCEVGRFKCEGYGHNKRGAARKDSHLPETFEDGDTSLLPVERPNDTTSSSSSGSLTSPDLNGEEVESVLPGQDNTCTVVSNQRSCVEDYLRLLISRSTSDPSADPLLTIRKIINLNAQLPSSPTDSMMTFLSYPWELANSN</sequence>
<dbReference type="AlphaFoldDB" id="A0A0B7F7W0"/>
<feature type="compositionally biased region" description="Low complexity" evidence="2">
    <location>
        <begin position="78"/>
        <end position="89"/>
    </location>
</feature>
<protein>
    <recommendedName>
        <fullName evidence="3">Zn(2)-C6 fungal-type domain-containing protein</fullName>
    </recommendedName>
</protein>
<dbReference type="EMBL" id="LN679112">
    <property type="protein sequence ID" value="CEL53620.1"/>
    <property type="molecule type" value="Genomic_DNA"/>
</dbReference>
<dbReference type="PROSITE" id="PS50048">
    <property type="entry name" value="ZN2_CY6_FUNGAL_2"/>
    <property type="match status" value="1"/>
</dbReference>
<feature type="region of interest" description="Disordered" evidence="2">
    <location>
        <begin position="49"/>
        <end position="96"/>
    </location>
</feature>
<name>A0A0B7F7W0_THACB</name>
<evidence type="ECO:0000259" key="3">
    <source>
        <dbReference type="PROSITE" id="PS50048"/>
    </source>
</evidence>
<gene>
    <name evidence="4" type="ORF">RSOLAG1IB_06475</name>
</gene>
<dbReference type="PROSITE" id="PS00463">
    <property type="entry name" value="ZN2_CY6_FUNGAL_1"/>
    <property type="match status" value="1"/>
</dbReference>
<dbReference type="PANTHER" id="PTHR37534:SF46">
    <property type="entry name" value="ZN(II)2CYS6 TRANSCRIPTION FACTOR (EUROFUNG)"/>
    <property type="match status" value="1"/>
</dbReference>
<dbReference type="SUPFAM" id="SSF57701">
    <property type="entry name" value="Zn2/Cys6 DNA-binding domain"/>
    <property type="match status" value="1"/>
</dbReference>
<accession>A0A0B7F7W0</accession>
<organism evidence="4 5">
    <name type="scientific">Thanatephorus cucumeris (strain AG1-IB / isolate 7/3/14)</name>
    <name type="common">Lettuce bottom rot fungus</name>
    <name type="synonym">Rhizoctonia solani</name>
    <dbReference type="NCBI Taxonomy" id="1108050"/>
    <lineage>
        <taxon>Eukaryota</taxon>
        <taxon>Fungi</taxon>
        <taxon>Dikarya</taxon>
        <taxon>Basidiomycota</taxon>
        <taxon>Agaricomycotina</taxon>
        <taxon>Agaricomycetes</taxon>
        <taxon>Cantharellales</taxon>
        <taxon>Ceratobasidiaceae</taxon>
        <taxon>Rhizoctonia</taxon>
        <taxon>Rhizoctonia solani AG-1</taxon>
    </lineage>
</organism>
<dbReference type="Gene3D" id="4.10.240.10">
    <property type="entry name" value="Zn(2)-C6 fungal-type DNA-binding domain"/>
    <property type="match status" value="1"/>
</dbReference>
<dbReference type="CDD" id="cd00067">
    <property type="entry name" value="GAL4"/>
    <property type="match status" value="1"/>
</dbReference>
<evidence type="ECO:0000313" key="5">
    <source>
        <dbReference type="Proteomes" id="UP000059188"/>
    </source>
</evidence>
<reference evidence="4 5" key="1">
    <citation type="submission" date="2014-11" db="EMBL/GenBank/DDBJ databases">
        <authorList>
            <person name="Wibberg Daniel"/>
        </authorList>
    </citation>
    <scope>NUCLEOTIDE SEQUENCE [LARGE SCALE GENOMIC DNA]</scope>
    <source>
        <strain evidence="4">Rhizoctonia solani AG1-IB 7/3/14</strain>
    </source>
</reference>